<dbReference type="PANTHER" id="PTHR42905">
    <property type="entry name" value="PHOSPHOENOLPYRUVATE CARBOXYLASE"/>
    <property type="match status" value="1"/>
</dbReference>
<sequence>MTAELTPRTAPTTTRRKLRAILDAGKTVQVPSIYDGVTAAMGAAAGFPALSVTGNGISGSLLGRPDVGLITLAESAGVARNLARAVDVPLIFDADTGYGSALNVVRTVEEMEASGIAAIKLEDQVTPKRCGVLDVPIPVVEEDEYIGKIEAAAWARTDPDFVLVARTDAKSTLGIDNAARRAARAIEAGADVAMVIGARTPEELERVAKTVQAPLALLVENSGPVADMSLSDIQSLGYTLAIYPGAVRYSMMGAAMRALEALREEGTTASFRHLMATPDDWNRLLRIDRQFALEQKYVRGNGSAATS</sequence>
<dbReference type="EMBL" id="LNQM01000002">
    <property type="protein sequence ID" value="KSU77561.1"/>
    <property type="molecule type" value="Genomic_DNA"/>
</dbReference>
<dbReference type="Pfam" id="PF13714">
    <property type="entry name" value="PEP_mutase"/>
    <property type="match status" value="1"/>
</dbReference>
<dbReference type="InterPro" id="IPR015813">
    <property type="entry name" value="Pyrv/PenolPyrv_kinase-like_dom"/>
</dbReference>
<evidence type="ECO:0000313" key="2">
    <source>
        <dbReference type="Proteomes" id="UP000053199"/>
    </source>
</evidence>
<accession>A0A0V8IS69</accession>
<keyword evidence="2" id="KW-1185">Reference proteome</keyword>
<dbReference type="RefSeq" id="WP_058267154.1">
    <property type="nucleotide sequence ID" value="NZ_FMAZ01000002.1"/>
</dbReference>
<protein>
    <recommendedName>
        <fullName evidence="3">Carboxyvinyl-carboxyphosphonate phosphorylmutase</fullName>
    </recommendedName>
</protein>
<dbReference type="CDD" id="cd00377">
    <property type="entry name" value="ICL_PEPM"/>
    <property type="match status" value="1"/>
</dbReference>
<evidence type="ECO:0008006" key="3">
    <source>
        <dbReference type="Google" id="ProtNLM"/>
    </source>
</evidence>
<dbReference type="AlphaFoldDB" id="A0A0V8IS69"/>
<dbReference type="PANTHER" id="PTHR42905:SF5">
    <property type="entry name" value="CARBOXYVINYL-CARBOXYPHOSPHONATE PHOSPHORYLMUTASE, CHLOROPLASTIC"/>
    <property type="match status" value="1"/>
</dbReference>
<comment type="caution">
    <text evidence="1">The sequence shown here is derived from an EMBL/GenBank/DDBJ whole genome shotgun (WGS) entry which is preliminary data.</text>
</comment>
<gene>
    <name evidence="1" type="ORF">AS031_05630</name>
</gene>
<dbReference type="InterPro" id="IPR039556">
    <property type="entry name" value="ICL/PEPM"/>
</dbReference>
<organism evidence="1 2">
    <name type="scientific">Pseudarthrobacter enclensis</name>
    <dbReference type="NCBI Taxonomy" id="993070"/>
    <lineage>
        <taxon>Bacteria</taxon>
        <taxon>Bacillati</taxon>
        <taxon>Actinomycetota</taxon>
        <taxon>Actinomycetes</taxon>
        <taxon>Micrococcales</taxon>
        <taxon>Micrococcaceae</taxon>
        <taxon>Pseudarthrobacter</taxon>
    </lineage>
</organism>
<dbReference type="Gene3D" id="3.20.20.60">
    <property type="entry name" value="Phosphoenolpyruvate-binding domains"/>
    <property type="match status" value="1"/>
</dbReference>
<proteinExistence type="predicted"/>
<dbReference type="Proteomes" id="UP000053199">
    <property type="component" value="Unassembled WGS sequence"/>
</dbReference>
<evidence type="ECO:0000313" key="1">
    <source>
        <dbReference type="EMBL" id="KSU77561.1"/>
    </source>
</evidence>
<dbReference type="STRING" id="993070.AS031_05630"/>
<name>A0A0V8IS69_9MICC</name>
<dbReference type="SUPFAM" id="SSF51621">
    <property type="entry name" value="Phosphoenolpyruvate/pyruvate domain"/>
    <property type="match status" value="1"/>
</dbReference>
<reference evidence="1 2" key="1">
    <citation type="journal article" date="2014" name="Arch. Microbiol.">
        <title>Arthrobacter enclensis sp. nov., isolated from sediment sample.</title>
        <authorList>
            <person name="Dastager S.G."/>
            <person name="Liu Q."/>
            <person name="Tang S.K."/>
            <person name="Krishnamurthi S."/>
            <person name="Lee J.C."/>
            <person name="Li W.J."/>
        </authorList>
    </citation>
    <scope>NUCLEOTIDE SEQUENCE [LARGE SCALE GENOMIC DNA]</scope>
    <source>
        <strain evidence="1 2">NIO-1008</strain>
    </source>
</reference>
<dbReference type="InterPro" id="IPR040442">
    <property type="entry name" value="Pyrv_kinase-like_dom_sf"/>
</dbReference>
<dbReference type="GO" id="GO:0016833">
    <property type="term" value="F:oxo-acid-lyase activity"/>
    <property type="evidence" value="ECO:0007669"/>
    <property type="project" value="UniProtKB-ARBA"/>
</dbReference>